<proteinExistence type="predicted"/>
<evidence type="ECO:0000313" key="2">
    <source>
        <dbReference type="EMBL" id="KAF8483368.1"/>
    </source>
</evidence>
<keyword evidence="1" id="KW-0812">Transmembrane</keyword>
<dbReference type="EMBL" id="WHVB01000004">
    <property type="protein sequence ID" value="KAF8483368.1"/>
    <property type="molecule type" value="Genomic_DNA"/>
</dbReference>
<feature type="transmembrane region" description="Helical" evidence="1">
    <location>
        <begin position="29"/>
        <end position="50"/>
    </location>
</feature>
<evidence type="ECO:0000313" key="3">
    <source>
        <dbReference type="Proteomes" id="UP000759537"/>
    </source>
</evidence>
<dbReference type="OrthoDB" id="3246955at2759"/>
<keyword evidence="3" id="KW-1185">Reference proteome</keyword>
<reference evidence="2" key="2">
    <citation type="journal article" date="2020" name="Nat. Commun.">
        <title>Large-scale genome sequencing of mycorrhizal fungi provides insights into the early evolution of symbiotic traits.</title>
        <authorList>
            <person name="Miyauchi S."/>
            <person name="Kiss E."/>
            <person name="Kuo A."/>
            <person name="Drula E."/>
            <person name="Kohler A."/>
            <person name="Sanchez-Garcia M."/>
            <person name="Morin E."/>
            <person name="Andreopoulos B."/>
            <person name="Barry K.W."/>
            <person name="Bonito G."/>
            <person name="Buee M."/>
            <person name="Carver A."/>
            <person name="Chen C."/>
            <person name="Cichocki N."/>
            <person name="Clum A."/>
            <person name="Culley D."/>
            <person name="Crous P.W."/>
            <person name="Fauchery L."/>
            <person name="Girlanda M."/>
            <person name="Hayes R.D."/>
            <person name="Keri Z."/>
            <person name="LaButti K."/>
            <person name="Lipzen A."/>
            <person name="Lombard V."/>
            <person name="Magnuson J."/>
            <person name="Maillard F."/>
            <person name="Murat C."/>
            <person name="Nolan M."/>
            <person name="Ohm R.A."/>
            <person name="Pangilinan J."/>
            <person name="Pereira M.F."/>
            <person name="Perotto S."/>
            <person name="Peter M."/>
            <person name="Pfister S."/>
            <person name="Riley R."/>
            <person name="Sitrit Y."/>
            <person name="Stielow J.B."/>
            <person name="Szollosi G."/>
            <person name="Zifcakova L."/>
            <person name="Stursova M."/>
            <person name="Spatafora J.W."/>
            <person name="Tedersoo L."/>
            <person name="Vaario L.M."/>
            <person name="Yamada A."/>
            <person name="Yan M."/>
            <person name="Wang P."/>
            <person name="Xu J."/>
            <person name="Bruns T."/>
            <person name="Baldrian P."/>
            <person name="Vilgalys R."/>
            <person name="Dunand C."/>
            <person name="Henrissat B."/>
            <person name="Grigoriev I.V."/>
            <person name="Hibbett D."/>
            <person name="Nagy L.G."/>
            <person name="Martin F.M."/>
        </authorList>
    </citation>
    <scope>NUCLEOTIDE SEQUENCE</scope>
    <source>
        <strain evidence="2">Prilba</strain>
    </source>
</reference>
<name>A0A9P5N0I0_9AGAM</name>
<evidence type="ECO:0000256" key="1">
    <source>
        <dbReference type="SAM" id="Phobius"/>
    </source>
</evidence>
<dbReference type="AlphaFoldDB" id="A0A9P5N0I0"/>
<accession>A0A9P5N0I0</accession>
<sequence>MNVILQKIYKKCLADEEAKQHRALTTVLTIMRLSVLALFIVLPAAAYAAVCPQQHSTNSEDKCAERGEYCSGDIPCCGRLVCNWNGYGSVCLILDLL</sequence>
<keyword evidence="1" id="KW-1133">Transmembrane helix</keyword>
<dbReference type="Proteomes" id="UP000759537">
    <property type="component" value="Unassembled WGS sequence"/>
</dbReference>
<keyword evidence="1" id="KW-0472">Membrane</keyword>
<protein>
    <submittedName>
        <fullName evidence="2">Uncharacterized protein</fullName>
    </submittedName>
</protein>
<comment type="caution">
    <text evidence="2">The sequence shown here is derived from an EMBL/GenBank/DDBJ whole genome shotgun (WGS) entry which is preliminary data.</text>
</comment>
<organism evidence="2 3">
    <name type="scientific">Russula ochroleuca</name>
    <dbReference type="NCBI Taxonomy" id="152965"/>
    <lineage>
        <taxon>Eukaryota</taxon>
        <taxon>Fungi</taxon>
        <taxon>Dikarya</taxon>
        <taxon>Basidiomycota</taxon>
        <taxon>Agaricomycotina</taxon>
        <taxon>Agaricomycetes</taxon>
        <taxon>Russulales</taxon>
        <taxon>Russulaceae</taxon>
        <taxon>Russula</taxon>
    </lineage>
</organism>
<gene>
    <name evidence="2" type="ORF">DFH94DRAFT_306428</name>
</gene>
<reference evidence="2" key="1">
    <citation type="submission" date="2019-10" db="EMBL/GenBank/DDBJ databases">
        <authorList>
            <consortium name="DOE Joint Genome Institute"/>
            <person name="Kuo A."/>
            <person name="Miyauchi S."/>
            <person name="Kiss E."/>
            <person name="Drula E."/>
            <person name="Kohler A."/>
            <person name="Sanchez-Garcia M."/>
            <person name="Andreopoulos B."/>
            <person name="Barry K.W."/>
            <person name="Bonito G."/>
            <person name="Buee M."/>
            <person name="Carver A."/>
            <person name="Chen C."/>
            <person name="Cichocki N."/>
            <person name="Clum A."/>
            <person name="Culley D."/>
            <person name="Crous P.W."/>
            <person name="Fauchery L."/>
            <person name="Girlanda M."/>
            <person name="Hayes R."/>
            <person name="Keri Z."/>
            <person name="LaButti K."/>
            <person name="Lipzen A."/>
            <person name="Lombard V."/>
            <person name="Magnuson J."/>
            <person name="Maillard F."/>
            <person name="Morin E."/>
            <person name="Murat C."/>
            <person name="Nolan M."/>
            <person name="Ohm R."/>
            <person name="Pangilinan J."/>
            <person name="Pereira M."/>
            <person name="Perotto S."/>
            <person name="Peter M."/>
            <person name="Riley R."/>
            <person name="Sitrit Y."/>
            <person name="Stielow B."/>
            <person name="Szollosi G."/>
            <person name="Zifcakova L."/>
            <person name="Stursova M."/>
            <person name="Spatafora J.W."/>
            <person name="Tedersoo L."/>
            <person name="Vaario L.-M."/>
            <person name="Yamada A."/>
            <person name="Yan M."/>
            <person name="Wang P."/>
            <person name="Xu J."/>
            <person name="Bruns T."/>
            <person name="Baldrian P."/>
            <person name="Vilgalys R."/>
            <person name="Henrissat B."/>
            <person name="Grigoriev I.V."/>
            <person name="Hibbett D."/>
            <person name="Nagy L.G."/>
            <person name="Martin F.M."/>
        </authorList>
    </citation>
    <scope>NUCLEOTIDE SEQUENCE</scope>
    <source>
        <strain evidence="2">Prilba</strain>
    </source>
</reference>